<dbReference type="AlphaFoldDB" id="A0A6H9V858"/>
<feature type="chain" id="PRO_5038822173" description="Lipoprotein" evidence="2">
    <location>
        <begin position="23"/>
        <end position="164"/>
    </location>
</feature>
<feature type="region of interest" description="Disordered" evidence="1">
    <location>
        <begin position="26"/>
        <end position="75"/>
    </location>
</feature>
<comment type="caution">
    <text evidence="3">The sequence shown here is derived from an EMBL/GenBank/DDBJ whole genome shotgun (WGS) entry which is preliminary data.</text>
</comment>
<dbReference type="RefSeq" id="WP_150945051.1">
    <property type="nucleotide sequence ID" value="NZ_VZRB01000003.1"/>
</dbReference>
<proteinExistence type="predicted"/>
<evidence type="ECO:0000313" key="3">
    <source>
        <dbReference type="EMBL" id="KAB1149211.1"/>
    </source>
</evidence>
<gene>
    <name evidence="3" type="ORF">F7R91_05475</name>
</gene>
<feature type="signal peptide" evidence="2">
    <location>
        <begin position="1"/>
        <end position="22"/>
    </location>
</feature>
<name>A0A6H9V858_9ACTN</name>
<keyword evidence="4" id="KW-1185">Reference proteome</keyword>
<dbReference type="EMBL" id="VZRB01000003">
    <property type="protein sequence ID" value="KAB1149211.1"/>
    <property type="molecule type" value="Genomic_DNA"/>
</dbReference>
<organism evidence="3 4">
    <name type="scientific">Streptomyces luteolifulvus</name>
    <dbReference type="NCBI Taxonomy" id="2615112"/>
    <lineage>
        <taxon>Bacteria</taxon>
        <taxon>Bacillati</taxon>
        <taxon>Actinomycetota</taxon>
        <taxon>Actinomycetes</taxon>
        <taxon>Kitasatosporales</taxon>
        <taxon>Streptomycetaceae</taxon>
        <taxon>Streptomyces</taxon>
    </lineage>
</organism>
<evidence type="ECO:0000256" key="1">
    <source>
        <dbReference type="SAM" id="MobiDB-lite"/>
    </source>
</evidence>
<accession>A0A6H9V858</accession>
<reference evidence="3 4" key="1">
    <citation type="submission" date="2019-09" db="EMBL/GenBank/DDBJ databases">
        <title>Screening of Novel Bioactive Compounds from Soil-Associated.</title>
        <authorList>
            <person name="Zhao S."/>
        </authorList>
    </citation>
    <scope>NUCLEOTIDE SEQUENCE [LARGE SCALE GENOMIC DNA]</scope>
    <source>
        <strain evidence="3 4">HIT-DPA4</strain>
    </source>
</reference>
<evidence type="ECO:0000313" key="4">
    <source>
        <dbReference type="Proteomes" id="UP000442707"/>
    </source>
</evidence>
<dbReference type="Proteomes" id="UP000442707">
    <property type="component" value="Unassembled WGS sequence"/>
</dbReference>
<protein>
    <recommendedName>
        <fullName evidence="5">Lipoprotein</fullName>
    </recommendedName>
</protein>
<evidence type="ECO:0008006" key="5">
    <source>
        <dbReference type="Google" id="ProtNLM"/>
    </source>
</evidence>
<evidence type="ECO:0000256" key="2">
    <source>
        <dbReference type="SAM" id="SignalP"/>
    </source>
</evidence>
<keyword evidence="2" id="KW-0732">Signal</keyword>
<sequence length="164" mass="16823">MSRKALASVGIACAAVLFTVPACTSSDTGVAEHPAKRRHSASPTPTRPSVRQAPELDDGETLAGRRKGTTGNAQIAFTKGRKGDALLVAVRCQGKGKIKVDVPSVGMSFPVECRADEAGTIYNEAAVTGASQAGTVSVEAPPSVHWSLTVGRGEPARADLNDAA</sequence>